<dbReference type="PROSITE" id="PS51444">
    <property type="entry name" value="FH2"/>
    <property type="match status" value="1"/>
</dbReference>
<feature type="region of interest" description="Disordered" evidence="3">
    <location>
        <begin position="736"/>
        <end position="855"/>
    </location>
</feature>
<comment type="caution">
    <text evidence="6">The sequence shown here is derived from an EMBL/GenBank/DDBJ whole genome shotgun (WGS) entry which is preliminary data.</text>
</comment>
<dbReference type="Pfam" id="PF06367">
    <property type="entry name" value="Drf_FH3"/>
    <property type="match status" value="1"/>
</dbReference>
<keyword evidence="2" id="KW-0175">Coiled coil</keyword>
<evidence type="ECO:0000313" key="6">
    <source>
        <dbReference type="EMBL" id="PIK46773.1"/>
    </source>
</evidence>
<protein>
    <submittedName>
        <fullName evidence="6">Putative formin-like protein 2 isoform X2</fullName>
    </submittedName>
</protein>
<organism evidence="6 7">
    <name type="scientific">Stichopus japonicus</name>
    <name type="common">Sea cucumber</name>
    <dbReference type="NCBI Taxonomy" id="307972"/>
    <lineage>
        <taxon>Eukaryota</taxon>
        <taxon>Metazoa</taxon>
        <taxon>Echinodermata</taxon>
        <taxon>Eleutherozoa</taxon>
        <taxon>Echinozoa</taxon>
        <taxon>Holothuroidea</taxon>
        <taxon>Aspidochirotacea</taxon>
        <taxon>Aspidochirotida</taxon>
        <taxon>Stichopodidae</taxon>
        <taxon>Apostichopus</taxon>
    </lineage>
</organism>
<dbReference type="STRING" id="307972.A0A2G8KFJ5"/>
<feature type="region of interest" description="Disordered" evidence="3">
    <location>
        <begin position="397"/>
        <end position="417"/>
    </location>
</feature>
<dbReference type="InterPro" id="IPR016024">
    <property type="entry name" value="ARM-type_fold"/>
</dbReference>
<dbReference type="GO" id="GO:0051015">
    <property type="term" value="F:actin filament binding"/>
    <property type="evidence" value="ECO:0007669"/>
    <property type="project" value="TreeGrafter"/>
</dbReference>
<dbReference type="GO" id="GO:0031267">
    <property type="term" value="F:small GTPase binding"/>
    <property type="evidence" value="ECO:0007669"/>
    <property type="project" value="InterPro"/>
</dbReference>
<dbReference type="SMART" id="SM00498">
    <property type="entry name" value="FH2"/>
    <property type="match status" value="1"/>
</dbReference>
<feature type="compositionally biased region" description="Pro residues" evidence="3">
    <location>
        <begin position="399"/>
        <end position="412"/>
    </location>
</feature>
<dbReference type="GO" id="GO:0008360">
    <property type="term" value="P:regulation of cell shape"/>
    <property type="evidence" value="ECO:0007669"/>
    <property type="project" value="TreeGrafter"/>
</dbReference>
<sequence>MAHDDPRYYVQQLVNHIESSSGTKQKDTKKVKRELAPLRSLMEGLKQYLTNSEFVESFISSENRGVDILGKFLGDTRTHLKNAESQPTSDKRQKTLPLSPRTMKDEVDAINCLRKITESENGVKLIVSTPHVLENVALSMISKSLSSRLYTFVILIRACDSLSGNKRILEVLSYVKQQIREKVRFHAITQMILKESHRVELTALCLRFLNTILATTSDLNQRVYLQYELELAEFSTSKVEMNYGSEIPKSVRQELDFWHSHYLSIQSLQEALSAHKSRNELLRQEVDRQQDKLWNYDHEKSDFKEKIREITDKSEEYKGRVLELQTAMEKMSTMYKQKTGIKPETQLSTFNYLMKPLDETPSETTDDEQTETESESGSETSTTSLAKVFRKVTLGITAPPAPPMAPAPPPVPGSKSRRKLPIVPGAPLPMLNWLPIHSTGKTVFKELNDEKIYKELDFTDFEETFRLKDYKSSNKMQEKFQRLREKHSKRISLVATDRARNLIITLRKIPLTVKGLMEHINHCDRRDMPEESAELLLNFLPTKQELKLLAENAEQYKTLGEAEQYMFQLARLDRYEAKLRLMAFMGIYDELIASLRPEIMYLTISSKSVCSNSKLKKIFELILAFGNYMNSSRRGSAYGFRLDSLERLTFVKSTNRDLTFVHYLVATVARCYPECKDWYSDLKIDNVRTKIAEGFRKAEEHYHHACSLYGENYKTIEPVDFFKKFTAFSTEYQKAEADNEKSKLQMRPTRLTKNGPTSPRRANKDQLNFFAGSSTDPGRLLEEDDGGKAKLTNGGTHHQVRSQQRDSDYPKGRHGPTEVNNGFFSLTNRSPHKSSSPVNRVNGGPKGKVQNGINR</sequence>
<evidence type="ECO:0000313" key="7">
    <source>
        <dbReference type="Proteomes" id="UP000230750"/>
    </source>
</evidence>
<dbReference type="GO" id="GO:0005829">
    <property type="term" value="C:cytosol"/>
    <property type="evidence" value="ECO:0007669"/>
    <property type="project" value="TreeGrafter"/>
</dbReference>
<dbReference type="InterPro" id="IPR043592">
    <property type="entry name" value="FMNL_animal"/>
</dbReference>
<dbReference type="Pfam" id="PF02181">
    <property type="entry name" value="FH2"/>
    <property type="match status" value="1"/>
</dbReference>
<feature type="region of interest" description="Disordered" evidence="3">
    <location>
        <begin position="357"/>
        <end position="383"/>
    </location>
</feature>
<dbReference type="GO" id="GO:0016477">
    <property type="term" value="P:cell migration"/>
    <property type="evidence" value="ECO:0007669"/>
    <property type="project" value="TreeGrafter"/>
</dbReference>
<dbReference type="SMART" id="SM01139">
    <property type="entry name" value="Drf_FH3"/>
    <property type="match status" value="1"/>
</dbReference>
<evidence type="ECO:0000259" key="4">
    <source>
        <dbReference type="PROSITE" id="PS51232"/>
    </source>
</evidence>
<dbReference type="Proteomes" id="UP000230750">
    <property type="component" value="Unassembled WGS sequence"/>
</dbReference>
<evidence type="ECO:0000256" key="2">
    <source>
        <dbReference type="SAM" id="Coils"/>
    </source>
</evidence>
<dbReference type="InterPro" id="IPR014768">
    <property type="entry name" value="GBD/FH3_dom"/>
</dbReference>
<dbReference type="SUPFAM" id="SSF48371">
    <property type="entry name" value="ARM repeat"/>
    <property type="match status" value="1"/>
</dbReference>
<dbReference type="Gene3D" id="1.25.10.10">
    <property type="entry name" value="Leucine-rich Repeat Variant"/>
    <property type="match status" value="1"/>
</dbReference>
<feature type="coiled-coil region" evidence="2">
    <location>
        <begin position="265"/>
        <end position="299"/>
    </location>
</feature>
<dbReference type="SMART" id="SM01140">
    <property type="entry name" value="Drf_GBD"/>
    <property type="match status" value="1"/>
</dbReference>
<dbReference type="InterPro" id="IPR010472">
    <property type="entry name" value="FH3_dom"/>
</dbReference>
<dbReference type="EMBL" id="MRZV01000621">
    <property type="protein sequence ID" value="PIK46773.1"/>
    <property type="molecule type" value="Genomic_DNA"/>
</dbReference>
<feature type="compositionally biased region" description="Acidic residues" evidence="3">
    <location>
        <begin position="360"/>
        <end position="376"/>
    </location>
</feature>
<dbReference type="PANTHER" id="PTHR45857">
    <property type="entry name" value="FORMIN-LIKE PROTEIN"/>
    <property type="match status" value="1"/>
</dbReference>
<feature type="compositionally biased region" description="Polar residues" evidence="3">
    <location>
        <begin position="818"/>
        <end position="839"/>
    </location>
</feature>
<feature type="domain" description="GBD/FH3" evidence="4">
    <location>
        <begin position="1"/>
        <end position="340"/>
    </location>
</feature>
<dbReference type="InterPro" id="IPR042201">
    <property type="entry name" value="FH2_Formin_sf"/>
</dbReference>
<dbReference type="InterPro" id="IPR010473">
    <property type="entry name" value="GTPase-bd"/>
</dbReference>
<evidence type="ECO:0000256" key="3">
    <source>
        <dbReference type="SAM" id="MobiDB-lite"/>
    </source>
</evidence>
<reference evidence="6 7" key="1">
    <citation type="journal article" date="2017" name="PLoS Biol.">
        <title>The sea cucumber genome provides insights into morphological evolution and visceral regeneration.</title>
        <authorList>
            <person name="Zhang X."/>
            <person name="Sun L."/>
            <person name="Yuan J."/>
            <person name="Sun Y."/>
            <person name="Gao Y."/>
            <person name="Zhang L."/>
            <person name="Li S."/>
            <person name="Dai H."/>
            <person name="Hamel J.F."/>
            <person name="Liu C."/>
            <person name="Yu Y."/>
            <person name="Liu S."/>
            <person name="Lin W."/>
            <person name="Guo K."/>
            <person name="Jin S."/>
            <person name="Xu P."/>
            <person name="Storey K.B."/>
            <person name="Huan P."/>
            <person name="Zhang T."/>
            <person name="Zhou Y."/>
            <person name="Zhang J."/>
            <person name="Lin C."/>
            <person name="Li X."/>
            <person name="Xing L."/>
            <person name="Huo D."/>
            <person name="Sun M."/>
            <person name="Wang L."/>
            <person name="Mercier A."/>
            <person name="Li F."/>
            <person name="Yang H."/>
            <person name="Xiang J."/>
        </authorList>
    </citation>
    <scope>NUCLEOTIDE SEQUENCE [LARGE SCALE GENOMIC DNA]</scope>
    <source>
        <strain evidence="6">Shaxun</strain>
        <tissue evidence="6">Muscle</tissue>
    </source>
</reference>
<dbReference type="PROSITE" id="PS51232">
    <property type="entry name" value="GBD_FH3"/>
    <property type="match status" value="1"/>
</dbReference>
<accession>A0A2G8KFJ5</accession>
<dbReference type="AlphaFoldDB" id="A0A2G8KFJ5"/>
<proteinExistence type="inferred from homology"/>
<dbReference type="PANTHER" id="PTHR45857:SF4">
    <property type="entry name" value="FORMIN-LIKE PROTEIN"/>
    <property type="match status" value="1"/>
</dbReference>
<dbReference type="InterPro" id="IPR011989">
    <property type="entry name" value="ARM-like"/>
</dbReference>
<feature type="domain" description="FH2" evidence="5">
    <location>
        <begin position="418"/>
        <end position="803"/>
    </location>
</feature>
<comment type="similarity">
    <text evidence="1">Belongs to the formin homology family.</text>
</comment>
<name>A0A2G8KFJ5_STIJA</name>
<dbReference type="Gene3D" id="1.20.58.2220">
    <property type="entry name" value="Formin, FH2 domain"/>
    <property type="match status" value="2"/>
</dbReference>
<evidence type="ECO:0000256" key="1">
    <source>
        <dbReference type="ARBA" id="ARBA00023449"/>
    </source>
</evidence>
<dbReference type="OrthoDB" id="1668162at2759"/>
<evidence type="ECO:0000259" key="5">
    <source>
        <dbReference type="PROSITE" id="PS51444"/>
    </source>
</evidence>
<keyword evidence="7" id="KW-1185">Reference proteome</keyword>
<dbReference type="InterPro" id="IPR015425">
    <property type="entry name" value="FH2_Formin"/>
</dbReference>
<dbReference type="SUPFAM" id="SSF101447">
    <property type="entry name" value="Formin homology 2 domain (FH2 domain)"/>
    <property type="match status" value="1"/>
</dbReference>
<dbReference type="GO" id="GO:0030866">
    <property type="term" value="P:cortical actin cytoskeleton organization"/>
    <property type="evidence" value="ECO:0007669"/>
    <property type="project" value="TreeGrafter"/>
</dbReference>
<gene>
    <name evidence="6" type="ORF">BSL78_16371</name>
</gene>